<dbReference type="PANTHER" id="PTHR36558:SF1">
    <property type="entry name" value="RESTRICTION ENDONUCLEASE DOMAIN-CONTAINING PROTEIN-RELATED"/>
    <property type="match status" value="1"/>
</dbReference>
<accession>A0ABW2KZV6</accession>
<dbReference type="InterPro" id="IPR008538">
    <property type="entry name" value="Uma2"/>
</dbReference>
<dbReference type="EMBL" id="JBHTCM010000022">
    <property type="protein sequence ID" value="MFC7334885.1"/>
    <property type="molecule type" value="Genomic_DNA"/>
</dbReference>
<name>A0ABW2KZV6_9PROT</name>
<keyword evidence="2" id="KW-0540">Nuclease</keyword>
<evidence type="ECO:0000313" key="3">
    <source>
        <dbReference type="Proteomes" id="UP001596456"/>
    </source>
</evidence>
<feature type="domain" description="Putative restriction endonuclease" evidence="1">
    <location>
        <begin position="13"/>
        <end position="164"/>
    </location>
</feature>
<sequence length="181" mass="20189">MRTARRRHLLDIDSFIAWEDEQPEKHQLVGGEVHAMVGGALAHAAITLNTAVALRNRLRRPCQVFVSDVKVRVDAAASVYYPDVVVSCAGQDMRGTVLRDPVLIVEVLSPGTAAFDRMKKRADYATLPSVRYVLLVETEERLVELDRREGEDWLRETVTGDGRLDFPDLGVSLDLDEIYGG</sequence>
<organism evidence="2 3">
    <name type="scientific">Rhodocista pekingensis</name>
    <dbReference type="NCBI Taxonomy" id="201185"/>
    <lineage>
        <taxon>Bacteria</taxon>
        <taxon>Pseudomonadati</taxon>
        <taxon>Pseudomonadota</taxon>
        <taxon>Alphaproteobacteria</taxon>
        <taxon>Rhodospirillales</taxon>
        <taxon>Azospirillaceae</taxon>
        <taxon>Rhodocista</taxon>
    </lineage>
</organism>
<gene>
    <name evidence="2" type="ORF">ACFQPS_17100</name>
</gene>
<dbReference type="InterPro" id="IPR012296">
    <property type="entry name" value="Nuclease_put_TT1808"/>
</dbReference>
<dbReference type="SUPFAM" id="SSF52980">
    <property type="entry name" value="Restriction endonuclease-like"/>
    <property type="match status" value="1"/>
</dbReference>
<comment type="caution">
    <text evidence="2">The sequence shown here is derived from an EMBL/GenBank/DDBJ whole genome shotgun (WGS) entry which is preliminary data.</text>
</comment>
<dbReference type="Proteomes" id="UP001596456">
    <property type="component" value="Unassembled WGS sequence"/>
</dbReference>
<dbReference type="Pfam" id="PF05685">
    <property type="entry name" value="Uma2"/>
    <property type="match status" value="1"/>
</dbReference>
<protein>
    <submittedName>
        <fullName evidence="2">Uma2 family endonuclease</fullName>
    </submittedName>
</protein>
<keyword evidence="2" id="KW-0378">Hydrolase</keyword>
<proteinExistence type="predicted"/>
<evidence type="ECO:0000313" key="2">
    <source>
        <dbReference type="EMBL" id="MFC7334885.1"/>
    </source>
</evidence>
<reference evidence="3" key="1">
    <citation type="journal article" date="2019" name="Int. J. Syst. Evol. Microbiol.">
        <title>The Global Catalogue of Microorganisms (GCM) 10K type strain sequencing project: providing services to taxonomists for standard genome sequencing and annotation.</title>
        <authorList>
            <consortium name="The Broad Institute Genomics Platform"/>
            <consortium name="The Broad Institute Genome Sequencing Center for Infectious Disease"/>
            <person name="Wu L."/>
            <person name="Ma J."/>
        </authorList>
    </citation>
    <scope>NUCLEOTIDE SEQUENCE [LARGE SCALE GENOMIC DNA]</scope>
    <source>
        <strain evidence="3">CGMCC 1.16275</strain>
    </source>
</reference>
<dbReference type="GO" id="GO:0004519">
    <property type="term" value="F:endonuclease activity"/>
    <property type="evidence" value="ECO:0007669"/>
    <property type="project" value="UniProtKB-KW"/>
</dbReference>
<keyword evidence="3" id="KW-1185">Reference proteome</keyword>
<dbReference type="Gene3D" id="3.90.1570.10">
    <property type="entry name" value="tt1808, chain A"/>
    <property type="match status" value="1"/>
</dbReference>
<dbReference type="CDD" id="cd06260">
    <property type="entry name" value="DUF820-like"/>
    <property type="match status" value="1"/>
</dbReference>
<evidence type="ECO:0000259" key="1">
    <source>
        <dbReference type="Pfam" id="PF05685"/>
    </source>
</evidence>
<dbReference type="PANTHER" id="PTHR36558">
    <property type="entry name" value="GLR1098 PROTEIN"/>
    <property type="match status" value="1"/>
</dbReference>
<dbReference type="InterPro" id="IPR011335">
    <property type="entry name" value="Restrct_endonuc-II-like"/>
</dbReference>
<keyword evidence="2" id="KW-0255">Endonuclease</keyword>
<dbReference type="RefSeq" id="WP_377360426.1">
    <property type="nucleotide sequence ID" value="NZ_JBHTCM010000022.1"/>
</dbReference>